<dbReference type="OrthoDB" id="376357at2759"/>
<comment type="subcellular location">
    <subcellularLocation>
        <location evidence="2">Cytoplasm</location>
    </subcellularLocation>
    <subcellularLocation>
        <location evidence="1">Nucleus</location>
    </subcellularLocation>
</comment>
<keyword evidence="9" id="KW-1185">Reference proteome</keyword>
<dbReference type="CDD" id="cd06257">
    <property type="entry name" value="DnaJ"/>
    <property type="match status" value="1"/>
</dbReference>
<evidence type="ECO:0000256" key="2">
    <source>
        <dbReference type="ARBA" id="ARBA00004496"/>
    </source>
</evidence>
<comment type="caution">
    <text evidence="8">The sequence shown here is derived from an EMBL/GenBank/DDBJ whole genome shotgun (WGS) entry which is preliminary data.</text>
</comment>
<sequence length="365" mass="40122">MASLTEEERAIDPYRVLGIEVTATEQQVKKAYRKRSLKCHPDKNPTPEAAQEFHRISIALAILTDPGKRAFLDKKLEQTRAAEARRAEMDAKRKDLLRREEEAKRARTAAQDAIRQKAKEEEIREAGKRLLEERRAQAAAMRANTAHTSHPPAASAKHLAPPPISPEDLTILLVVSAPPPNAEELRKQLGTKYGKIADVFVSAPKEGKKKVRAVVEFAPGNWGGCWSCLRDAGGIKGAKAKWVGAEPAWVKWAAAQDGTNSLSPPTGDRTHAPSPPSHTGTPAAAPSTRFGSGAFGSAPDHFASVTMFPDIANLTASHRQRAQDERTAHAELASAQESATLLRMRQREKERQDMERRIRQEEGDE</sequence>
<dbReference type="InterPro" id="IPR052094">
    <property type="entry name" value="Pre-mRNA-splicing_ERAD"/>
</dbReference>
<dbReference type="SUPFAM" id="SSF46565">
    <property type="entry name" value="Chaperone J-domain"/>
    <property type="match status" value="1"/>
</dbReference>
<evidence type="ECO:0000256" key="5">
    <source>
        <dbReference type="ARBA" id="ARBA00023242"/>
    </source>
</evidence>
<dbReference type="InParanoid" id="K1WMT6"/>
<dbReference type="GO" id="GO:0005737">
    <property type="term" value="C:cytoplasm"/>
    <property type="evidence" value="ECO:0007669"/>
    <property type="project" value="UniProtKB-SubCell"/>
</dbReference>
<evidence type="ECO:0000256" key="6">
    <source>
        <dbReference type="SAM" id="MobiDB-lite"/>
    </source>
</evidence>
<feature type="region of interest" description="Disordered" evidence="6">
    <location>
        <begin position="85"/>
        <end position="120"/>
    </location>
</feature>
<feature type="region of interest" description="Disordered" evidence="6">
    <location>
        <begin position="318"/>
        <end position="365"/>
    </location>
</feature>
<evidence type="ECO:0000256" key="4">
    <source>
        <dbReference type="ARBA" id="ARBA00023186"/>
    </source>
</evidence>
<evidence type="ECO:0000313" key="9">
    <source>
        <dbReference type="Proteomes" id="UP000006757"/>
    </source>
</evidence>
<organism evidence="8 9">
    <name type="scientific">Trichosporon asahii var. asahii (strain CBS 8904)</name>
    <name type="common">Yeast</name>
    <dbReference type="NCBI Taxonomy" id="1220162"/>
    <lineage>
        <taxon>Eukaryota</taxon>
        <taxon>Fungi</taxon>
        <taxon>Dikarya</taxon>
        <taxon>Basidiomycota</taxon>
        <taxon>Agaricomycotina</taxon>
        <taxon>Tremellomycetes</taxon>
        <taxon>Trichosporonales</taxon>
        <taxon>Trichosporonaceae</taxon>
        <taxon>Trichosporon</taxon>
    </lineage>
</organism>
<evidence type="ECO:0000313" key="8">
    <source>
        <dbReference type="EMBL" id="EKD02444.1"/>
    </source>
</evidence>
<proteinExistence type="predicted"/>
<dbReference type="eggNOG" id="KOG0691">
    <property type="taxonomic scope" value="Eukaryota"/>
</dbReference>
<dbReference type="PANTHER" id="PTHR44313">
    <property type="entry name" value="DNAJ HOMOLOG SUBFAMILY C MEMBER 17"/>
    <property type="match status" value="1"/>
</dbReference>
<dbReference type="OMA" id="MALFRMR"/>
<feature type="compositionally biased region" description="Basic and acidic residues" evidence="6">
    <location>
        <begin position="345"/>
        <end position="365"/>
    </location>
</feature>
<feature type="domain" description="J" evidence="7">
    <location>
        <begin position="12"/>
        <end position="76"/>
    </location>
</feature>
<keyword evidence="4" id="KW-0143">Chaperone</keyword>
<feature type="region of interest" description="Disordered" evidence="6">
    <location>
        <begin position="257"/>
        <end position="295"/>
    </location>
</feature>
<evidence type="ECO:0000256" key="1">
    <source>
        <dbReference type="ARBA" id="ARBA00004123"/>
    </source>
</evidence>
<evidence type="ECO:0000259" key="7">
    <source>
        <dbReference type="PROSITE" id="PS50076"/>
    </source>
</evidence>
<name>K1WMT6_TRIAC</name>
<evidence type="ECO:0000256" key="3">
    <source>
        <dbReference type="ARBA" id="ARBA00022490"/>
    </source>
</evidence>
<dbReference type="InterPro" id="IPR036869">
    <property type="entry name" value="J_dom_sf"/>
</dbReference>
<dbReference type="PANTHER" id="PTHR44313:SF1">
    <property type="entry name" value="DNAJ HOMOLOG SUBFAMILY C MEMBER 17"/>
    <property type="match status" value="1"/>
</dbReference>
<gene>
    <name evidence="8" type="ORF">A1Q2_03204</name>
</gene>
<dbReference type="SMART" id="SM00271">
    <property type="entry name" value="DnaJ"/>
    <property type="match status" value="1"/>
</dbReference>
<dbReference type="InterPro" id="IPR001623">
    <property type="entry name" value="DnaJ_domain"/>
</dbReference>
<dbReference type="EMBL" id="AMBO01000282">
    <property type="protein sequence ID" value="EKD02444.1"/>
    <property type="molecule type" value="Genomic_DNA"/>
</dbReference>
<dbReference type="AlphaFoldDB" id="K1WMT6"/>
<keyword evidence="5" id="KW-0539">Nucleus</keyword>
<dbReference type="Gene3D" id="1.10.287.110">
    <property type="entry name" value="DnaJ domain"/>
    <property type="match status" value="1"/>
</dbReference>
<feature type="compositionally biased region" description="Basic and acidic residues" evidence="6">
    <location>
        <begin position="85"/>
        <end position="105"/>
    </location>
</feature>
<dbReference type="PRINTS" id="PR00625">
    <property type="entry name" value="JDOMAIN"/>
</dbReference>
<dbReference type="HOGENOM" id="CLU_759073_0_0_1"/>
<accession>K1WMT6</accession>
<dbReference type="PROSITE" id="PS50076">
    <property type="entry name" value="DNAJ_2"/>
    <property type="match status" value="1"/>
</dbReference>
<dbReference type="GO" id="GO:0005681">
    <property type="term" value="C:spliceosomal complex"/>
    <property type="evidence" value="ECO:0007669"/>
    <property type="project" value="TreeGrafter"/>
</dbReference>
<protein>
    <recommendedName>
        <fullName evidence="7">J domain-containing protein</fullName>
    </recommendedName>
</protein>
<reference evidence="8 9" key="1">
    <citation type="journal article" date="2012" name="Eukaryot. Cell">
        <title>Genome sequence of the Trichosporon asahii environmental strain CBS 8904.</title>
        <authorList>
            <person name="Yang R.Y."/>
            <person name="Li H.T."/>
            <person name="Zhu H."/>
            <person name="Zhou G.P."/>
            <person name="Wang M."/>
            <person name="Wang L."/>
        </authorList>
    </citation>
    <scope>NUCLEOTIDE SEQUENCE [LARGE SCALE GENOMIC DNA]</scope>
    <source>
        <strain evidence="8 9">CBS 8904</strain>
    </source>
</reference>
<dbReference type="Proteomes" id="UP000006757">
    <property type="component" value="Unassembled WGS sequence"/>
</dbReference>
<dbReference type="STRING" id="1220162.K1WMT6"/>
<dbReference type="GO" id="GO:0000390">
    <property type="term" value="P:spliceosomal complex disassembly"/>
    <property type="evidence" value="ECO:0007669"/>
    <property type="project" value="TreeGrafter"/>
</dbReference>
<dbReference type="Pfam" id="PF00226">
    <property type="entry name" value="DnaJ"/>
    <property type="match status" value="1"/>
</dbReference>
<keyword evidence="3" id="KW-0963">Cytoplasm</keyword>